<dbReference type="EMBL" id="OIVN01000147">
    <property type="protein sequence ID" value="SPC75133.1"/>
    <property type="molecule type" value="Genomic_DNA"/>
</dbReference>
<proteinExistence type="predicted"/>
<evidence type="ECO:0000313" key="2">
    <source>
        <dbReference type="EMBL" id="SPC75133.1"/>
    </source>
</evidence>
<protein>
    <submittedName>
        <fullName evidence="2">Uncharacterized protein</fullName>
    </submittedName>
</protein>
<keyword evidence="1" id="KW-0732">Signal</keyword>
<name>A0A2N9EK02_FAGSY</name>
<reference evidence="2" key="1">
    <citation type="submission" date="2018-02" db="EMBL/GenBank/DDBJ databases">
        <authorList>
            <person name="Cohen D.B."/>
            <person name="Kent A.D."/>
        </authorList>
    </citation>
    <scope>NUCLEOTIDE SEQUENCE</scope>
</reference>
<organism evidence="2">
    <name type="scientific">Fagus sylvatica</name>
    <name type="common">Beechnut</name>
    <dbReference type="NCBI Taxonomy" id="28930"/>
    <lineage>
        <taxon>Eukaryota</taxon>
        <taxon>Viridiplantae</taxon>
        <taxon>Streptophyta</taxon>
        <taxon>Embryophyta</taxon>
        <taxon>Tracheophyta</taxon>
        <taxon>Spermatophyta</taxon>
        <taxon>Magnoliopsida</taxon>
        <taxon>eudicotyledons</taxon>
        <taxon>Gunneridae</taxon>
        <taxon>Pentapetalae</taxon>
        <taxon>rosids</taxon>
        <taxon>fabids</taxon>
        <taxon>Fagales</taxon>
        <taxon>Fagaceae</taxon>
        <taxon>Fagus</taxon>
    </lineage>
</organism>
<accession>A0A2N9EK02</accession>
<gene>
    <name evidence="2" type="ORF">FSB_LOCUS3015</name>
</gene>
<evidence type="ECO:0000256" key="1">
    <source>
        <dbReference type="SAM" id="SignalP"/>
    </source>
</evidence>
<dbReference type="AlphaFoldDB" id="A0A2N9EK02"/>
<sequence length="135" mass="14903">MLVWLPQLLLGEVFAEGSEIPLSKFSLNSLSSSQLLLSLLPSKPNTQLNPENHKGKGHQDLGWPFPLNQLLERLLVAFKSNECVDRRAKFKVVVWLTLGGGSAGGINKILKTISFGLRSLCNENQPSLPWAIWGL</sequence>
<feature type="signal peptide" evidence="1">
    <location>
        <begin position="1"/>
        <end position="17"/>
    </location>
</feature>
<feature type="chain" id="PRO_5014886531" evidence="1">
    <location>
        <begin position="18"/>
        <end position="135"/>
    </location>
</feature>